<reference evidence="2 3" key="1">
    <citation type="submission" date="2024-01" db="EMBL/GenBank/DDBJ databases">
        <title>A draft genome for a cacao thread blight-causing isolate of Paramarasmius palmivorus.</title>
        <authorList>
            <person name="Baruah I.K."/>
            <person name="Bukari Y."/>
            <person name="Amoako-Attah I."/>
            <person name="Meinhardt L.W."/>
            <person name="Bailey B.A."/>
            <person name="Cohen S.P."/>
        </authorList>
    </citation>
    <scope>NUCLEOTIDE SEQUENCE [LARGE SCALE GENOMIC DNA]</scope>
    <source>
        <strain evidence="2 3">GH-12</strain>
    </source>
</reference>
<dbReference type="PANTHER" id="PTHR11081:SF75">
    <property type="entry name" value="ENDONUCLEASE, PUTATIVE (AFU_ORTHOLOGUE AFUA_3G13260)-RELATED"/>
    <property type="match status" value="1"/>
</dbReference>
<dbReference type="InterPro" id="IPR029060">
    <property type="entry name" value="PIN-like_dom_sf"/>
</dbReference>
<dbReference type="SMART" id="SM00484">
    <property type="entry name" value="XPGI"/>
    <property type="match status" value="1"/>
</dbReference>
<evidence type="ECO:0000313" key="3">
    <source>
        <dbReference type="Proteomes" id="UP001383192"/>
    </source>
</evidence>
<gene>
    <name evidence="2" type="ORF">VNI00_014823</name>
</gene>
<feature type="domain" description="XPG-I" evidence="1">
    <location>
        <begin position="77"/>
        <end position="142"/>
    </location>
</feature>
<evidence type="ECO:0000259" key="1">
    <source>
        <dbReference type="SMART" id="SM00484"/>
    </source>
</evidence>
<dbReference type="SUPFAM" id="SSF88723">
    <property type="entry name" value="PIN domain-like"/>
    <property type="match status" value="1"/>
</dbReference>
<evidence type="ECO:0000313" key="2">
    <source>
        <dbReference type="EMBL" id="KAK7028810.1"/>
    </source>
</evidence>
<dbReference type="Proteomes" id="UP001383192">
    <property type="component" value="Unassembled WGS sequence"/>
</dbReference>
<protein>
    <recommendedName>
        <fullName evidence="1">XPG-I domain-containing protein</fullName>
    </recommendedName>
</protein>
<dbReference type="GO" id="GO:0006974">
    <property type="term" value="P:DNA damage response"/>
    <property type="evidence" value="ECO:0007669"/>
    <property type="project" value="UniProtKB-ARBA"/>
</dbReference>
<comment type="caution">
    <text evidence="2">The sequence shown here is derived from an EMBL/GenBank/DDBJ whole genome shotgun (WGS) entry which is preliminary data.</text>
</comment>
<dbReference type="Gene3D" id="3.40.50.1010">
    <property type="entry name" value="5'-nuclease"/>
    <property type="match status" value="1"/>
</dbReference>
<dbReference type="PRINTS" id="PR00853">
    <property type="entry name" value="XPGRADSUPER"/>
</dbReference>
<dbReference type="GO" id="GO:0017108">
    <property type="term" value="F:5'-flap endonuclease activity"/>
    <property type="evidence" value="ECO:0007669"/>
    <property type="project" value="TreeGrafter"/>
</dbReference>
<organism evidence="2 3">
    <name type="scientific">Paramarasmius palmivorus</name>
    <dbReference type="NCBI Taxonomy" id="297713"/>
    <lineage>
        <taxon>Eukaryota</taxon>
        <taxon>Fungi</taxon>
        <taxon>Dikarya</taxon>
        <taxon>Basidiomycota</taxon>
        <taxon>Agaricomycotina</taxon>
        <taxon>Agaricomycetes</taxon>
        <taxon>Agaricomycetidae</taxon>
        <taxon>Agaricales</taxon>
        <taxon>Marasmiineae</taxon>
        <taxon>Marasmiaceae</taxon>
        <taxon>Paramarasmius</taxon>
    </lineage>
</organism>
<dbReference type="InterPro" id="IPR006086">
    <property type="entry name" value="XPG-I_dom"/>
</dbReference>
<dbReference type="PANTHER" id="PTHR11081">
    <property type="entry name" value="FLAP ENDONUCLEASE FAMILY MEMBER"/>
    <property type="match status" value="1"/>
</dbReference>
<proteinExistence type="predicted"/>
<dbReference type="AlphaFoldDB" id="A0AAW0BR29"/>
<dbReference type="Pfam" id="PF00867">
    <property type="entry name" value="XPG_I"/>
    <property type="match status" value="1"/>
</dbReference>
<accession>A0AAW0BR29</accession>
<dbReference type="InterPro" id="IPR006084">
    <property type="entry name" value="XPG/Rad2"/>
</dbReference>
<sequence>MGVKGYWKAGTKASIYDSQRGHNADVKSVITKLSYFSTLPASFVLVLDGPQREEYKRGKKVTPEPHWMIDELRHIADIFHFPVHQAPGDAEAELAALARRGIIDVVLTDDSDALVLGAPVVVHFPEDSKDLDTVAMYSLRNIERHPEKPLTICGSILFAALVGRDKAEGQEVKKKGKDHNEADGFGPQLIYGLNNTELPGMLSIIAHSSTGINDKDTITEMITFKERLQYELRENPYQFLPSKKPKLASKLDKDTNFCARVFKIAYSFTHPIISDTNKDQIGTSWSYTLLPTLKALVARCEDLFHWKRLNVMEKNFSRLFFSDFCVKYLTTIAFPAFSAHDTLYRVRINCGALDCIFDKSATNRTISVWVPSAVAGHFVEELQALYRDLGGKRYQTPGNPQKRILVKKHLNLLGVTSSK</sequence>
<dbReference type="EMBL" id="JAYKXP010000088">
    <property type="protein sequence ID" value="KAK7028810.1"/>
    <property type="molecule type" value="Genomic_DNA"/>
</dbReference>
<name>A0AAW0BR29_9AGAR</name>
<keyword evidence="3" id="KW-1185">Reference proteome</keyword>